<dbReference type="Pfam" id="PF18932">
    <property type="entry name" value="DUF5681"/>
    <property type="match status" value="1"/>
</dbReference>
<protein>
    <recommendedName>
        <fullName evidence="2">DUF5681 domain-containing protein</fullName>
    </recommendedName>
</protein>
<evidence type="ECO:0000259" key="2">
    <source>
        <dbReference type="Pfam" id="PF18932"/>
    </source>
</evidence>
<proteinExistence type="predicted"/>
<dbReference type="EMBL" id="UINC01089861">
    <property type="protein sequence ID" value="SVC41294.1"/>
    <property type="molecule type" value="Genomic_DNA"/>
</dbReference>
<feature type="compositionally biased region" description="Polar residues" evidence="1">
    <location>
        <begin position="1"/>
        <end position="11"/>
    </location>
</feature>
<feature type="region of interest" description="Disordered" evidence="1">
    <location>
        <begin position="1"/>
        <end position="48"/>
    </location>
</feature>
<sequence>MTDKQPNNRSTSHSEQRKSGRGQNPASKANLKPFEKGHSGNPSGKPVKNAKFIEALKKYGNEKPVDDWGDDLFECRADTNHGAVVERVWKDAVAGSYTAIRLLMEYGVIEPDGSV</sequence>
<name>A0A382LX24_9ZZZZ</name>
<organism evidence="3">
    <name type="scientific">marine metagenome</name>
    <dbReference type="NCBI Taxonomy" id="408172"/>
    <lineage>
        <taxon>unclassified sequences</taxon>
        <taxon>metagenomes</taxon>
        <taxon>ecological metagenomes</taxon>
    </lineage>
</organism>
<feature type="domain" description="DUF5681" evidence="2">
    <location>
        <begin position="33"/>
        <end position="106"/>
    </location>
</feature>
<dbReference type="AlphaFoldDB" id="A0A382LX24"/>
<reference evidence="3" key="1">
    <citation type="submission" date="2018-05" db="EMBL/GenBank/DDBJ databases">
        <authorList>
            <person name="Lanie J.A."/>
            <person name="Ng W.-L."/>
            <person name="Kazmierczak K.M."/>
            <person name="Andrzejewski T.M."/>
            <person name="Davidsen T.M."/>
            <person name="Wayne K.J."/>
            <person name="Tettelin H."/>
            <person name="Glass J.I."/>
            <person name="Rusch D."/>
            <person name="Podicherti R."/>
            <person name="Tsui H.-C.T."/>
            <person name="Winkler M.E."/>
        </authorList>
    </citation>
    <scope>NUCLEOTIDE SEQUENCE</scope>
</reference>
<gene>
    <name evidence="3" type="ORF">METZ01_LOCUS294148</name>
</gene>
<dbReference type="InterPro" id="IPR043736">
    <property type="entry name" value="DUF5681"/>
</dbReference>
<evidence type="ECO:0000256" key="1">
    <source>
        <dbReference type="SAM" id="MobiDB-lite"/>
    </source>
</evidence>
<evidence type="ECO:0000313" key="3">
    <source>
        <dbReference type="EMBL" id="SVC41294.1"/>
    </source>
</evidence>
<accession>A0A382LX24</accession>